<keyword evidence="4 6" id="KW-0472">Membrane</keyword>
<keyword evidence="3 6" id="KW-1133">Transmembrane helix</keyword>
<feature type="region of interest" description="Disordered" evidence="5">
    <location>
        <begin position="272"/>
        <end position="292"/>
    </location>
</feature>
<evidence type="ECO:0000313" key="7">
    <source>
        <dbReference type="EMBL" id="KAH7076295.1"/>
    </source>
</evidence>
<dbReference type="PANTHER" id="PTHR31465:SF1">
    <property type="entry name" value="PROTEIN RTA1-RELATED"/>
    <property type="match status" value="1"/>
</dbReference>
<accession>A0A8K0QZH3</accession>
<dbReference type="AlphaFoldDB" id="A0A8K0QZH3"/>
<proteinExistence type="predicted"/>
<evidence type="ECO:0000256" key="4">
    <source>
        <dbReference type="ARBA" id="ARBA00023136"/>
    </source>
</evidence>
<keyword evidence="2 6" id="KW-0812">Transmembrane</keyword>
<sequence>MPELQMYKGRTYLWDYVPNLPAAIAFAALFALLSIAHTWKMIRLRMWFCIPFVIGGACEVLGYISRAIATNNTGSLIPFLLQGIFLLLPPVFFAASLYMVYSRVVRAVDGDRFSIISPRWCTRMFVLGDWLCLNIQSTGGGLLANPKNVKIGDGIIVGGLILQCLIFVGFVYCCTRFHRRFRYHLTTSGERTTIPWEPILNMLYGTSGIIMVRNIYRLVEYIMGKGSYLFANEWPVYVLDGALMLVVMLVFFIWYPDQLQKNNESMIELTGEGETSIESGQANKFTNTSLPT</sequence>
<evidence type="ECO:0000256" key="5">
    <source>
        <dbReference type="SAM" id="MobiDB-lite"/>
    </source>
</evidence>
<protein>
    <submittedName>
        <fullName evidence="7">RTA1 like protein-domain-containing protein</fullName>
    </submittedName>
</protein>
<comment type="subcellular location">
    <subcellularLocation>
        <location evidence="1">Membrane</location>
        <topology evidence="1">Multi-pass membrane protein</topology>
    </subcellularLocation>
</comment>
<dbReference type="Pfam" id="PF04479">
    <property type="entry name" value="RTA1"/>
    <property type="match status" value="1"/>
</dbReference>
<evidence type="ECO:0000256" key="6">
    <source>
        <dbReference type="SAM" id="Phobius"/>
    </source>
</evidence>
<evidence type="ECO:0000256" key="2">
    <source>
        <dbReference type="ARBA" id="ARBA00022692"/>
    </source>
</evidence>
<evidence type="ECO:0000313" key="8">
    <source>
        <dbReference type="Proteomes" id="UP000813461"/>
    </source>
</evidence>
<dbReference type="OrthoDB" id="3358017at2759"/>
<feature type="transmembrane region" description="Helical" evidence="6">
    <location>
        <begin position="236"/>
        <end position="255"/>
    </location>
</feature>
<feature type="compositionally biased region" description="Polar residues" evidence="5">
    <location>
        <begin position="276"/>
        <end position="292"/>
    </location>
</feature>
<feature type="transmembrane region" description="Helical" evidence="6">
    <location>
        <begin position="76"/>
        <end position="101"/>
    </location>
</feature>
<dbReference type="Proteomes" id="UP000813461">
    <property type="component" value="Unassembled WGS sequence"/>
</dbReference>
<evidence type="ECO:0000256" key="3">
    <source>
        <dbReference type="ARBA" id="ARBA00022989"/>
    </source>
</evidence>
<comment type="caution">
    <text evidence="7">The sequence shown here is derived from an EMBL/GenBank/DDBJ whole genome shotgun (WGS) entry which is preliminary data.</text>
</comment>
<keyword evidence="8" id="KW-1185">Reference proteome</keyword>
<dbReference type="GO" id="GO:0016020">
    <property type="term" value="C:membrane"/>
    <property type="evidence" value="ECO:0007669"/>
    <property type="project" value="UniProtKB-SubCell"/>
</dbReference>
<dbReference type="PANTHER" id="PTHR31465">
    <property type="entry name" value="PROTEIN RTA1-RELATED"/>
    <property type="match status" value="1"/>
</dbReference>
<dbReference type="EMBL" id="JAGMVJ010000019">
    <property type="protein sequence ID" value="KAH7076295.1"/>
    <property type="molecule type" value="Genomic_DNA"/>
</dbReference>
<feature type="transmembrane region" description="Helical" evidence="6">
    <location>
        <begin position="20"/>
        <end position="39"/>
    </location>
</feature>
<evidence type="ECO:0000256" key="1">
    <source>
        <dbReference type="ARBA" id="ARBA00004141"/>
    </source>
</evidence>
<feature type="transmembrane region" description="Helical" evidence="6">
    <location>
        <begin position="46"/>
        <end position="64"/>
    </location>
</feature>
<reference evidence="7" key="1">
    <citation type="journal article" date="2021" name="Nat. Commun.">
        <title>Genetic determinants of endophytism in the Arabidopsis root mycobiome.</title>
        <authorList>
            <person name="Mesny F."/>
            <person name="Miyauchi S."/>
            <person name="Thiergart T."/>
            <person name="Pickel B."/>
            <person name="Atanasova L."/>
            <person name="Karlsson M."/>
            <person name="Huettel B."/>
            <person name="Barry K.W."/>
            <person name="Haridas S."/>
            <person name="Chen C."/>
            <person name="Bauer D."/>
            <person name="Andreopoulos W."/>
            <person name="Pangilinan J."/>
            <person name="LaButti K."/>
            <person name="Riley R."/>
            <person name="Lipzen A."/>
            <person name="Clum A."/>
            <person name="Drula E."/>
            <person name="Henrissat B."/>
            <person name="Kohler A."/>
            <person name="Grigoriev I.V."/>
            <person name="Martin F.M."/>
            <person name="Hacquard S."/>
        </authorList>
    </citation>
    <scope>NUCLEOTIDE SEQUENCE</scope>
    <source>
        <strain evidence="7">MPI-SDFR-AT-0120</strain>
    </source>
</reference>
<gene>
    <name evidence="7" type="ORF">FB567DRAFT_157690</name>
</gene>
<organism evidence="7 8">
    <name type="scientific">Paraphoma chrysanthemicola</name>
    <dbReference type="NCBI Taxonomy" id="798071"/>
    <lineage>
        <taxon>Eukaryota</taxon>
        <taxon>Fungi</taxon>
        <taxon>Dikarya</taxon>
        <taxon>Ascomycota</taxon>
        <taxon>Pezizomycotina</taxon>
        <taxon>Dothideomycetes</taxon>
        <taxon>Pleosporomycetidae</taxon>
        <taxon>Pleosporales</taxon>
        <taxon>Pleosporineae</taxon>
        <taxon>Phaeosphaeriaceae</taxon>
        <taxon>Paraphoma</taxon>
    </lineage>
</organism>
<feature type="transmembrane region" description="Helical" evidence="6">
    <location>
        <begin position="122"/>
        <end position="143"/>
    </location>
</feature>
<name>A0A8K0QZH3_9PLEO</name>
<dbReference type="InterPro" id="IPR007568">
    <property type="entry name" value="RTA1"/>
</dbReference>
<feature type="transmembrane region" description="Helical" evidence="6">
    <location>
        <begin position="196"/>
        <end position="216"/>
    </location>
</feature>
<feature type="transmembrane region" description="Helical" evidence="6">
    <location>
        <begin position="155"/>
        <end position="175"/>
    </location>
</feature>